<dbReference type="CDD" id="cd02209">
    <property type="entry name" value="cupin_XRE_C"/>
    <property type="match status" value="1"/>
</dbReference>
<dbReference type="Pfam" id="PF07883">
    <property type="entry name" value="Cupin_2"/>
    <property type="match status" value="1"/>
</dbReference>
<dbReference type="CDD" id="cd00093">
    <property type="entry name" value="HTH_XRE"/>
    <property type="match status" value="1"/>
</dbReference>
<proteinExistence type="predicted"/>
<accession>A0A543PL38</accession>
<gene>
    <name evidence="3" type="ORF">FHX52_4017</name>
</gene>
<dbReference type="GO" id="GO:0003677">
    <property type="term" value="F:DNA binding"/>
    <property type="evidence" value="ECO:0007669"/>
    <property type="project" value="UniProtKB-KW"/>
</dbReference>
<reference evidence="3 4" key="1">
    <citation type="submission" date="2019-06" db="EMBL/GenBank/DDBJ databases">
        <title>Sequencing the genomes of 1000 actinobacteria strains.</title>
        <authorList>
            <person name="Klenk H.-P."/>
        </authorList>
    </citation>
    <scope>NUCLEOTIDE SEQUENCE [LARGE SCALE GENOMIC DNA]</scope>
    <source>
        <strain evidence="3 4">DSM 21776</strain>
    </source>
</reference>
<dbReference type="InterPro" id="IPR001387">
    <property type="entry name" value="Cro/C1-type_HTH"/>
</dbReference>
<name>A0A543PL38_9MICO</name>
<dbReference type="InterPro" id="IPR013096">
    <property type="entry name" value="Cupin_2"/>
</dbReference>
<dbReference type="Pfam" id="PF01381">
    <property type="entry name" value="HTH_3"/>
    <property type="match status" value="1"/>
</dbReference>
<dbReference type="InterPro" id="IPR050807">
    <property type="entry name" value="TransReg_Diox_bact_type"/>
</dbReference>
<protein>
    <submittedName>
        <fullName evidence="3">XRE family transcriptional regulator</fullName>
    </submittedName>
</protein>
<dbReference type="Proteomes" id="UP000320085">
    <property type="component" value="Unassembled WGS sequence"/>
</dbReference>
<evidence type="ECO:0000313" key="3">
    <source>
        <dbReference type="EMBL" id="TQN44796.1"/>
    </source>
</evidence>
<dbReference type="EMBL" id="VFQF01000003">
    <property type="protein sequence ID" value="TQN44796.1"/>
    <property type="molecule type" value="Genomic_DNA"/>
</dbReference>
<evidence type="ECO:0000256" key="1">
    <source>
        <dbReference type="ARBA" id="ARBA00023125"/>
    </source>
</evidence>
<sequence length="216" mass="22484">MDADAESLARAIGERVRSERASRGWTLDTLAVTSGLSRRALVNVEQGAANPSVSTLLRLSDALGIGLPALVAPPAPKPVTVTRAGDGARLWTGEHGGRGVLVAGTEPPDVLELWDWTLAPGDRHGSEAHSEGTKELLQVHAGSVTLVVGDETVSLETGDALSFSGDIDHSYANTGTDEAWFSLTVFEPGVGSTAPTAPTALTASASRTLRTERDHD</sequence>
<dbReference type="InterPro" id="IPR011051">
    <property type="entry name" value="RmlC_Cupin_sf"/>
</dbReference>
<dbReference type="Gene3D" id="2.60.120.10">
    <property type="entry name" value="Jelly Rolls"/>
    <property type="match status" value="1"/>
</dbReference>
<dbReference type="AlphaFoldDB" id="A0A543PL38"/>
<dbReference type="GO" id="GO:0005829">
    <property type="term" value="C:cytosol"/>
    <property type="evidence" value="ECO:0007669"/>
    <property type="project" value="TreeGrafter"/>
</dbReference>
<dbReference type="SUPFAM" id="SSF47413">
    <property type="entry name" value="lambda repressor-like DNA-binding domains"/>
    <property type="match status" value="1"/>
</dbReference>
<organism evidence="3 4">
    <name type="scientific">Humibacillus xanthopallidus</name>
    <dbReference type="NCBI Taxonomy" id="412689"/>
    <lineage>
        <taxon>Bacteria</taxon>
        <taxon>Bacillati</taxon>
        <taxon>Actinomycetota</taxon>
        <taxon>Actinomycetes</taxon>
        <taxon>Micrococcales</taxon>
        <taxon>Intrasporangiaceae</taxon>
        <taxon>Humibacillus</taxon>
    </lineage>
</organism>
<keyword evidence="1" id="KW-0238">DNA-binding</keyword>
<dbReference type="InterPro" id="IPR010982">
    <property type="entry name" value="Lambda_DNA-bd_dom_sf"/>
</dbReference>
<comment type="caution">
    <text evidence="3">The sequence shown here is derived from an EMBL/GenBank/DDBJ whole genome shotgun (WGS) entry which is preliminary data.</text>
</comment>
<evidence type="ECO:0000313" key="4">
    <source>
        <dbReference type="Proteomes" id="UP000320085"/>
    </source>
</evidence>
<dbReference type="GO" id="GO:0003700">
    <property type="term" value="F:DNA-binding transcription factor activity"/>
    <property type="evidence" value="ECO:0007669"/>
    <property type="project" value="TreeGrafter"/>
</dbReference>
<dbReference type="RefSeq" id="WP_141824105.1">
    <property type="nucleotide sequence ID" value="NZ_BAAAQC010000017.1"/>
</dbReference>
<dbReference type="SMART" id="SM00530">
    <property type="entry name" value="HTH_XRE"/>
    <property type="match status" value="1"/>
</dbReference>
<dbReference type="PROSITE" id="PS50943">
    <property type="entry name" value="HTH_CROC1"/>
    <property type="match status" value="1"/>
</dbReference>
<dbReference type="OrthoDB" id="9810578at2"/>
<dbReference type="PANTHER" id="PTHR46797">
    <property type="entry name" value="HTH-TYPE TRANSCRIPTIONAL REGULATOR"/>
    <property type="match status" value="1"/>
</dbReference>
<evidence type="ECO:0000259" key="2">
    <source>
        <dbReference type="PROSITE" id="PS50943"/>
    </source>
</evidence>
<dbReference type="Gene3D" id="1.10.260.40">
    <property type="entry name" value="lambda repressor-like DNA-binding domains"/>
    <property type="match status" value="1"/>
</dbReference>
<dbReference type="PANTHER" id="PTHR46797:SF1">
    <property type="entry name" value="METHYLPHOSPHONATE SYNTHASE"/>
    <property type="match status" value="1"/>
</dbReference>
<dbReference type="SUPFAM" id="SSF51182">
    <property type="entry name" value="RmlC-like cupins"/>
    <property type="match status" value="1"/>
</dbReference>
<feature type="domain" description="HTH cro/C1-type" evidence="2">
    <location>
        <begin position="16"/>
        <end position="70"/>
    </location>
</feature>
<dbReference type="InterPro" id="IPR014710">
    <property type="entry name" value="RmlC-like_jellyroll"/>
</dbReference>